<dbReference type="PANTHER" id="PTHR20923:SF1">
    <property type="entry name" value="G PATCH DOMAIN AND ANKYRIN REPEAT-CONTAINING PROTEIN 1"/>
    <property type="match status" value="1"/>
</dbReference>
<keyword evidence="4" id="KW-1185">Reference proteome</keyword>
<feature type="domain" description="G-patch" evidence="2">
    <location>
        <begin position="18"/>
        <end position="64"/>
    </location>
</feature>
<dbReference type="EMBL" id="JAAMPC010000008">
    <property type="protein sequence ID" value="KAG2298407.1"/>
    <property type="molecule type" value="Genomic_DNA"/>
</dbReference>
<dbReference type="PROSITE" id="PS50174">
    <property type="entry name" value="G_PATCH"/>
    <property type="match status" value="1"/>
</dbReference>
<accession>A0A8X7S2D1</accession>
<sequence>MVGSSETSSSSWDVAIDSSNIGFKLLKKQGWKEGTGLGISQQGILVPLQPELKNNRRGLGSIHTTKRKAAKTHSVATDSKQVAKKTKKLSKKMRKMIEHEKHLQEKEFERAFFREFWPDNV</sequence>
<evidence type="ECO:0000256" key="1">
    <source>
        <dbReference type="SAM" id="MobiDB-lite"/>
    </source>
</evidence>
<dbReference type="InterPro" id="IPR039146">
    <property type="entry name" value="GPANK1"/>
</dbReference>
<dbReference type="AlphaFoldDB" id="A0A8X7S2D1"/>
<comment type="caution">
    <text evidence="3">The sequence shown here is derived from an EMBL/GenBank/DDBJ whole genome shotgun (WGS) entry which is preliminary data.</text>
</comment>
<dbReference type="Pfam" id="PF01585">
    <property type="entry name" value="G-patch"/>
    <property type="match status" value="1"/>
</dbReference>
<name>A0A8X7S2D1_BRACI</name>
<gene>
    <name evidence="3" type="ORF">Bca52824_034879</name>
</gene>
<dbReference type="InterPro" id="IPR000467">
    <property type="entry name" value="G_patch_dom"/>
</dbReference>
<dbReference type="OrthoDB" id="21470at2759"/>
<dbReference type="PANTHER" id="PTHR20923">
    <property type="entry name" value="BAT4 PROTEIN-RELATED"/>
    <property type="match status" value="1"/>
</dbReference>
<dbReference type="GO" id="GO:0003676">
    <property type="term" value="F:nucleic acid binding"/>
    <property type="evidence" value="ECO:0007669"/>
    <property type="project" value="InterPro"/>
</dbReference>
<protein>
    <recommendedName>
        <fullName evidence="2">G-patch domain-containing protein</fullName>
    </recommendedName>
</protein>
<organism evidence="3 4">
    <name type="scientific">Brassica carinata</name>
    <name type="common">Ethiopian mustard</name>
    <name type="synonym">Abyssinian cabbage</name>
    <dbReference type="NCBI Taxonomy" id="52824"/>
    <lineage>
        <taxon>Eukaryota</taxon>
        <taxon>Viridiplantae</taxon>
        <taxon>Streptophyta</taxon>
        <taxon>Embryophyta</taxon>
        <taxon>Tracheophyta</taxon>
        <taxon>Spermatophyta</taxon>
        <taxon>Magnoliopsida</taxon>
        <taxon>eudicotyledons</taxon>
        <taxon>Gunneridae</taxon>
        <taxon>Pentapetalae</taxon>
        <taxon>rosids</taxon>
        <taxon>malvids</taxon>
        <taxon>Brassicales</taxon>
        <taxon>Brassicaceae</taxon>
        <taxon>Brassiceae</taxon>
        <taxon>Brassica</taxon>
    </lineage>
</organism>
<feature type="region of interest" description="Disordered" evidence="1">
    <location>
        <begin position="63"/>
        <end position="88"/>
    </location>
</feature>
<dbReference type="Proteomes" id="UP000886595">
    <property type="component" value="Unassembled WGS sequence"/>
</dbReference>
<evidence type="ECO:0000259" key="2">
    <source>
        <dbReference type="PROSITE" id="PS50174"/>
    </source>
</evidence>
<reference evidence="3 4" key="1">
    <citation type="submission" date="2020-02" db="EMBL/GenBank/DDBJ databases">
        <authorList>
            <person name="Ma Q."/>
            <person name="Huang Y."/>
            <person name="Song X."/>
            <person name="Pei D."/>
        </authorList>
    </citation>
    <scope>NUCLEOTIDE SEQUENCE [LARGE SCALE GENOMIC DNA]</scope>
    <source>
        <strain evidence="3">Sxm20200214</strain>
        <tissue evidence="3">Leaf</tissue>
    </source>
</reference>
<proteinExistence type="predicted"/>
<evidence type="ECO:0000313" key="4">
    <source>
        <dbReference type="Proteomes" id="UP000886595"/>
    </source>
</evidence>
<evidence type="ECO:0000313" key="3">
    <source>
        <dbReference type="EMBL" id="KAG2298407.1"/>
    </source>
</evidence>
<dbReference type="SMART" id="SM00443">
    <property type="entry name" value="G_patch"/>
    <property type="match status" value="1"/>
</dbReference>